<keyword evidence="4 15" id="KW-0812">Transmembrane</keyword>
<evidence type="ECO:0000256" key="14">
    <source>
        <dbReference type="SAM" id="MobiDB-lite"/>
    </source>
</evidence>
<evidence type="ECO:0000256" key="9">
    <source>
        <dbReference type="ARBA" id="ARBA00044656"/>
    </source>
</evidence>
<comment type="catalytic activity">
    <reaction evidence="9">
        <text>D-xylose(out) = D-xylose(in)</text>
        <dbReference type="Rhea" id="RHEA:78427"/>
        <dbReference type="ChEBI" id="CHEBI:53455"/>
    </reaction>
    <physiologicalReaction direction="left-to-right" evidence="9">
        <dbReference type="Rhea" id="RHEA:78428"/>
    </physiologicalReaction>
</comment>
<evidence type="ECO:0000256" key="6">
    <source>
        <dbReference type="ARBA" id="ARBA00023136"/>
    </source>
</evidence>
<dbReference type="AlphaFoldDB" id="A0A0G4I1A0"/>
<reference evidence="17" key="1">
    <citation type="submission" date="2014-11" db="EMBL/GenBank/DDBJ databases">
        <authorList>
            <person name="Otto D Thomas"/>
            <person name="Naeem Raeece"/>
        </authorList>
    </citation>
    <scope>NUCLEOTIDE SEQUENCE</scope>
</reference>
<keyword evidence="3" id="KW-0813">Transport</keyword>
<dbReference type="InterPro" id="IPR020846">
    <property type="entry name" value="MFS_dom"/>
</dbReference>
<feature type="compositionally biased region" description="Basic and acidic residues" evidence="14">
    <location>
        <begin position="265"/>
        <end position="277"/>
    </location>
</feature>
<feature type="domain" description="Major facilitator superfamily (MFS) profile" evidence="16">
    <location>
        <begin position="28"/>
        <end position="568"/>
    </location>
</feature>
<evidence type="ECO:0000256" key="12">
    <source>
        <dbReference type="ARBA" id="ARBA00044710"/>
    </source>
</evidence>
<name>A0A0G4I1A0_9ALVE</name>
<evidence type="ECO:0000259" key="16">
    <source>
        <dbReference type="PROSITE" id="PS50850"/>
    </source>
</evidence>
<evidence type="ECO:0000256" key="15">
    <source>
        <dbReference type="SAM" id="Phobius"/>
    </source>
</evidence>
<dbReference type="PhylomeDB" id="A0A0G4I1A0"/>
<feature type="compositionally biased region" description="Basic and acidic residues" evidence="14">
    <location>
        <begin position="610"/>
        <end position="623"/>
    </location>
</feature>
<feature type="transmembrane region" description="Helical" evidence="15">
    <location>
        <begin position="70"/>
        <end position="91"/>
    </location>
</feature>
<feature type="transmembrane region" description="Helical" evidence="15">
    <location>
        <begin position="196"/>
        <end position="220"/>
    </location>
</feature>
<feature type="region of interest" description="Disordered" evidence="14">
    <location>
        <begin position="263"/>
        <end position="361"/>
    </location>
</feature>
<dbReference type="InterPro" id="IPR036259">
    <property type="entry name" value="MFS_trans_sf"/>
</dbReference>
<feature type="compositionally biased region" description="Basic and acidic residues" evidence="14">
    <location>
        <begin position="297"/>
        <end position="310"/>
    </location>
</feature>
<dbReference type="Pfam" id="PF00083">
    <property type="entry name" value="Sugar_tr"/>
    <property type="match status" value="2"/>
</dbReference>
<dbReference type="InterPro" id="IPR005828">
    <property type="entry name" value="MFS_sugar_transport-like"/>
</dbReference>
<sequence>MDETEPVPPRGACTDSQSSYRKDVVKGAVITASLGSFNFGFNMAVMNTVWPVVNHFFQWGDGQSADTHQALMNTMVFVGAAAGSLTAAYFLRWGRRRTMLFNCVGFIGGALICIFSPFEWLFDLGRFISGYSVGIVTVAVPSYITEVAPPEAKGHYGVYHQLMLTVGIVVGIAVGLPIRQETAEDGSADLREFDFLWWRVTYVFGAAVAFVQAVLLLMCYRFETPTFLIGSGRLDEARSVFVEIYGPSQATVAFNAALNASRGGGVEEKDEQKEKRTLTAGQIVAPADIEQGGEGGRGTDREEGGQKKGIDTSPTDLTLIESSQLVSSTPPGQSPPALIQSADDAEKTKETEEEEDDKTGAMGVRSLREALCNNTYFRAIAIGCMLSAFQQFSGVNVVISRSNAIFAKSGVTGFYASLASLGVTVLNLVTTLFASRLVETMGRKRLLFLGNLGQGVALVVPAVLFIAIASGSPVSQTAVSAVAVIGVAGFIVAFAISMGPVVWIYLSEMFVGEAKGQALSLACGVNWAATIGTVFASSFMSSVLTFTLFCGMSFLGAMFVWANILETRGLPVNVSPFFPETVERHRLHQQRQQREMEKGTGSGGTEEAEDGKRRREGGDRDPQGDSDIAATSEPGATVRGKERRRSDAETTVNG</sequence>
<accession>A0A0G4I1A0</accession>
<evidence type="ECO:0000256" key="3">
    <source>
        <dbReference type="ARBA" id="ARBA00022448"/>
    </source>
</evidence>
<feature type="transmembrane region" description="Helical" evidence="15">
    <location>
        <begin position="481"/>
        <end position="506"/>
    </location>
</feature>
<feature type="transmembrane region" description="Helical" evidence="15">
    <location>
        <begin position="446"/>
        <end position="469"/>
    </location>
</feature>
<comment type="catalytic activity">
    <reaction evidence="12">
        <text>D-fructose(out) = D-fructose(in)</text>
        <dbReference type="Rhea" id="RHEA:60372"/>
        <dbReference type="ChEBI" id="CHEBI:37721"/>
    </reaction>
    <physiologicalReaction direction="left-to-right" evidence="12">
        <dbReference type="Rhea" id="RHEA:60373"/>
    </physiologicalReaction>
</comment>
<feature type="transmembrane region" description="Helical" evidence="15">
    <location>
        <begin position="156"/>
        <end position="176"/>
    </location>
</feature>
<evidence type="ECO:0000256" key="8">
    <source>
        <dbReference type="ARBA" id="ARBA00044648"/>
    </source>
</evidence>
<comment type="catalytic activity">
    <reaction evidence="8">
        <text>D-glucose(out) = D-glucose(in)</text>
        <dbReference type="Rhea" id="RHEA:60376"/>
        <dbReference type="ChEBI" id="CHEBI:4167"/>
    </reaction>
    <physiologicalReaction direction="left-to-right" evidence="8">
        <dbReference type="Rhea" id="RHEA:60377"/>
    </physiologicalReaction>
</comment>
<feature type="compositionally biased region" description="Polar residues" evidence="14">
    <location>
        <begin position="312"/>
        <end position="331"/>
    </location>
</feature>
<comment type="subunit">
    <text evidence="2">Homodimer.</text>
</comment>
<evidence type="ECO:0000256" key="5">
    <source>
        <dbReference type="ARBA" id="ARBA00022989"/>
    </source>
</evidence>
<feature type="transmembrane region" description="Helical" evidence="15">
    <location>
        <begin position="98"/>
        <end position="118"/>
    </location>
</feature>
<comment type="catalytic activity">
    <reaction evidence="11">
        <text>D-glucosamine(out) = D-glucosamine(in)</text>
        <dbReference type="Rhea" id="RHEA:78423"/>
        <dbReference type="ChEBI" id="CHEBI:58723"/>
    </reaction>
    <physiologicalReaction direction="left-to-right" evidence="11">
        <dbReference type="Rhea" id="RHEA:78424"/>
    </physiologicalReaction>
</comment>
<comment type="catalytic activity">
    <reaction evidence="10">
        <text>D-mannose(out) = D-mannose(in)</text>
        <dbReference type="Rhea" id="RHEA:78391"/>
        <dbReference type="ChEBI" id="CHEBI:4208"/>
    </reaction>
    <physiologicalReaction direction="left-to-right" evidence="10">
        <dbReference type="Rhea" id="RHEA:78392"/>
    </physiologicalReaction>
</comment>
<evidence type="ECO:0000256" key="2">
    <source>
        <dbReference type="ARBA" id="ARBA00011738"/>
    </source>
</evidence>
<dbReference type="GO" id="GO:0022857">
    <property type="term" value="F:transmembrane transporter activity"/>
    <property type="evidence" value="ECO:0007669"/>
    <property type="project" value="InterPro"/>
</dbReference>
<proteinExistence type="predicted"/>
<gene>
    <name evidence="17" type="ORF">Cvel_49</name>
</gene>
<feature type="transmembrane region" description="Helical" evidence="15">
    <location>
        <begin position="518"/>
        <end position="540"/>
    </location>
</feature>
<feature type="transmembrane region" description="Helical" evidence="15">
    <location>
        <begin position="124"/>
        <end position="144"/>
    </location>
</feature>
<dbReference type="SUPFAM" id="SSF103473">
    <property type="entry name" value="MFS general substrate transporter"/>
    <property type="match status" value="1"/>
</dbReference>
<dbReference type="PROSITE" id="PS50850">
    <property type="entry name" value="MFS"/>
    <property type="match status" value="1"/>
</dbReference>
<dbReference type="InterPro" id="IPR003663">
    <property type="entry name" value="Sugar/inositol_transpt"/>
</dbReference>
<dbReference type="InterPro" id="IPR050814">
    <property type="entry name" value="Myo-inositol_Transporter"/>
</dbReference>
<evidence type="ECO:0000256" key="10">
    <source>
        <dbReference type="ARBA" id="ARBA00044662"/>
    </source>
</evidence>
<feature type="transmembrane region" description="Helical" evidence="15">
    <location>
        <begin position="546"/>
        <end position="565"/>
    </location>
</feature>
<dbReference type="Gene3D" id="1.20.1250.20">
    <property type="entry name" value="MFS general substrate transporter like domains"/>
    <property type="match status" value="2"/>
</dbReference>
<dbReference type="PANTHER" id="PTHR48020">
    <property type="entry name" value="PROTON MYO-INOSITOL COTRANSPORTER"/>
    <property type="match status" value="1"/>
</dbReference>
<protein>
    <recommendedName>
        <fullName evidence="13">Hexose transporter 1</fullName>
    </recommendedName>
</protein>
<evidence type="ECO:0000256" key="7">
    <source>
        <dbReference type="ARBA" id="ARBA00044637"/>
    </source>
</evidence>
<evidence type="ECO:0000256" key="1">
    <source>
        <dbReference type="ARBA" id="ARBA00004141"/>
    </source>
</evidence>
<dbReference type="VEuPathDB" id="CryptoDB:Cvel_49"/>
<evidence type="ECO:0000256" key="13">
    <source>
        <dbReference type="ARBA" id="ARBA00044780"/>
    </source>
</evidence>
<keyword evidence="6 15" id="KW-0472">Membrane</keyword>
<dbReference type="PRINTS" id="PR00171">
    <property type="entry name" value="SUGRTRNSPORT"/>
</dbReference>
<dbReference type="EMBL" id="CDMZ01004701">
    <property type="protein sequence ID" value="CEM50622.1"/>
    <property type="molecule type" value="Genomic_DNA"/>
</dbReference>
<feature type="region of interest" description="Disordered" evidence="14">
    <location>
        <begin position="584"/>
        <end position="654"/>
    </location>
</feature>
<evidence type="ECO:0000256" key="11">
    <source>
        <dbReference type="ARBA" id="ARBA00044668"/>
    </source>
</evidence>
<dbReference type="GO" id="GO:0016020">
    <property type="term" value="C:membrane"/>
    <property type="evidence" value="ECO:0007669"/>
    <property type="project" value="UniProtKB-SubCell"/>
</dbReference>
<feature type="transmembrane region" description="Helical" evidence="15">
    <location>
        <begin position="413"/>
        <end position="434"/>
    </location>
</feature>
<comment type="subcellular location">
    <subcellularLocation>
        <location evidence="1">Membrane</location>
        <topology evidence="1">Multi-pass membrane protein</topology>
    </subcellularLocation>
</comment>
<evidence type="ECO:0000313" key="17">
    <source>
        <dbReference type="EMBL" id="CEM50622.1"/>
    </source>
</evidence>
<comment type="catalytic activity">
    <reaction evidence="7">
        <text>D-galactose(in) = D-galactose(out)</text>
        <dbReference type="Rhea" id="RHEA:34915"/>
        <dbReference type="ChEBI" id="CHEBI:4139"/>
    </reaction>
    <physiologicalReaction direction="right-to-left" evidence="7">
        <dbReference type="Rhea" id="RHEA:34917"/>
    </physiologicalReaction>
</comment>
<keyword evidence="5 15" id="KW-1133">Transmembrane helix</keyword>
<organism evidence="17">
    <name type="scientific">Chromera velia CCMP2878</name>
    <dbReference type="NCBI Taxonomy" id="1169474"/>
    <lineage>
        <taxon>Eukaryota</taxon>
        <taxon>Sar</taxon>
        <taxon>Alveolata</taxon>
        <taxon>Colpodellida</taxon>
        <taxon>Chromeraceae</taxon>
        <taxon>Chromera</taxon>
    </lineage>
</organism>
<evidence type="ECO:0000256" key="4">
    <source>
        <dbReference type="ARBA" id="ARBA00022692"/>
    </source>
</evidence>
<feature type="transmembrane region" description="Helical" evidence="15">
    <location>
        <begin position="28"/>
        <end position="50"/>
    </location>
</feature>
<feature type="transmembrane region" description="Helical" evidence="15">
    <location>
        <begin position="375"/>
        <end position="393"/>
    </location>
</feature>
<dbReference type="PANTHER" id="PTHR48020:SF12">
    <property type="entry name" value="PROTON MYO-INOSITOL COTRANSPORTER"/>
    <property type="match status" value="1"/>
</dbReference>